<dbReference type="PANTHER" id="PTHR31891:SF1">
    <property type="entry name" value="FORMAMIDASE C869.04-RELATED"/>
    <property type="match status" value="1"/>
</dbReference>
<dbReference type="Gene3D" id="2.60.120.580">
    <property type="entry name" value="Acetamidase/Formamidase-like domains"/>
    <property type="match status" value="2"/>
</dbReference>
<comment type="caution">
    <text evidence="1">The sequence shown here is derived from an EMBL/GenBank/DDBJ whole genome shotgun (WGS) entry which is preliminary data.</text>
</comment>
<dbReference type="EMBL" id="JAWRVE010000109">
    <property type="protein sequence ID" value="KAL1858023.1"/>
    <property type="molecule type" value="Genomic_DNA"/>
</dbReference>
<dbReference type="NCBIfam" id="NF045496">
    <property type="entry name" value="FormamaseFmdA"/>
    <property type="match status" value="1"/>
</dbReference>
<sequence length="443" mass="47878">MPGEIRNICKVSLDKPASEQPQLHNRWHPDIPFAGKIKDGETVKIECVDWTGGQIGNNDSADDMRNVDLTKIHYLSGPFEIEGAQPGDVLLVEIMDVQPFQDQPWGFTGVFDKGNGGGFLDEIYPSATNPKLSAKAIWDFEGIYCTSRHIPHVKFAGLIHPGILGCAPSAEVLNTWNTREGELIANSKLEGRDVALPPLPHSCHPGAATDAALTEKIGREGARTVPGRPEHGGNCDIKNLSRGSKVYLPVHVDGAKFSVGDLHFSQGDGEISFCGAIEMAGVITINFKVLKGGVADLGMKSPIYIPGPVEPSFGPGRYIYFEGFSVDEHGKQHYMDVTVAYRQTTLRVIEYLRRFGYSDYQIYLLLSCAPVQGHVAGIVDIPNACTTIGLPIDIFDFDISPTGPAKKLDMGTCAFETGVTEGKVTAGGKNSEHSYGGGLTYKS</sequence>
<reference evidence="1 2" key="1">
    <citation type="journal article" date="2024" name="IMA Fungus">
        <title>IMA Genome - F19 : A genome assembly and annotation guide to empower mycologists, including annotated draft genome sequences of Ceratocystis pirilliformis, Diaporthe australafricana, Fusarium ophioides, Paecilomyces lecythidis, and Sporothrix stenoceras.</title>
        <authorList>
            <person name="Aylward J."/>
            <person name="Wilson A.M."/>
            <person name="Visagie C.M."/>
            <person name="Spraker J."/>
            <person name="Barnes I."/>
            <person name="Buitendag C."/>
            <person name="Ceriani C."/>
            <person name="Del Mar Angel L."/>
            <person name="du Plessis D."/>
            <person name="Fuchs T."/>
            <person name="Gasser K."/>
            <person name="Kramer D."/>
            <person name="Li W."/>
            <person name="Munsamy K."/>
            <person name="Piso A."/>
            <person name="Price J.L."/>
            <person name="Sonnekus B."/>
            <person name="Thomas C."/>
            <person name="van der Nest A."/>
            <person name="van Dijk A."/>
            <person name="van Heerden A."/>
            <person name="van Vuuren N."/>
            <person name="Yilmaz N."/>
            <person name="Duong T.A."/>
            <person name="van der Merwe N.A."/>
            <person name="Wingfield M.J."/>
            <person name="Wingfield B.D."/>
        </authorList>
    </citation>
    <scope>NUCLEOTIDE SEQUENCE [LARGE SCALE GENOMIC DNA]</scope>
    <source>
        <strain evidence="1 2">CMW 18300</strain>
    </source>
</reference>
<accession>A0ABR3WBH7</accession>
<dbReference type="Pfam" id="PF03069">
    <property type="entry name" value="FmdA_AmdA"/>
    <property type="match status" value="1"/>
</dbReference>
<dbReference type="SUPFAM" id="SSF141130">
    <property type="entry name" value="Acetamidase/Formamidase-like"/>
    <property type="match status" value="1"/>
</dbReference>
<dbReference type="InterPro" id="IPR054833">
    <property type="entry name" value="FormamaseFmdA"/>
</dbReference>
<protein>
    <recommendedName>
        <fullName evidence="3">Formamidase</fullName>
    </recommendedName>
</protein>
<evidence type="ECO:0008006" key="3">
    <source>
        <dbReference type="Google" id="ProtNLM"/>
    </source>
</evidence>
<dbReference type="PANTHER" id="PTHR31891">
    <property type="entry name" value="FORMAMIDASE C869.04-RELATED"/>
    <property type="match status" value="1"/>
</dbReference>
<dbReference type="InterPro" id="IPR004304">
    <property type="entry name" value="FmdA_AmdA"/>
</dbReference>
<name>A0ABR3WBH7_9PEZI</name>
<evidence type="ECO:0000313" key="1">
    <source>
        <dbReference type="EMBL" id="KAL1858023.1"/>
    </source>
</evidence>
<gene>
    <name evidence="1" type="ORF">Daus18300_010135</name>
</gene>
<keyword evidence="2" id="KW-1185">Reference proteome</keyword>
<dbReference type="Proteomes" id="UP001583177">
    <property type="component" value="Unassembled WGS sequence"/>
</dbReference>
<evidence type="ECO:0000313" key="2">
    <source>
        <dbReference type="Proteomes" id="UP001583177"/>
    </source>
</evidence>
<proteinExistence type="predicted"/>
<organism evidence="1 2">
    <name type="scientific">Diaporthe australafricana</name>
    <dbReference type="NCBI Taxonomy" id="127596"/>
    <lineage>
        <taxon>Eukaryota</taxon>
        <taxon>Fungi</taxon>
        <taxon>Dikarya</taxon>
        <taxon>Ascomycota</taxon>
        <taxon>Pezizomycotina</taxon>
        <taxon>Sordariomycetes</taxon>
        <taxon>Sordariomycetidae</taxon>
        <taxon>Diaporthales</taxon>
        <taxon>Diaporthaceae</taxon>
        <taxon>Diaporthe</taxon>
    </lineage>
</organism>